<reference evidence="5" key="1">
    <citation type="submission" date="2020-02" db="EMBL/GenBank/DDBJ databases">
        <authorList>
            <person name="Meier V. D."/>
        </authorList>
    </citation>
    <scope>NUCLEOTIDE SEQUENCE</scope>
    <source>
        <strain evidence="5">AVDCRST_MAG85</strain>
    </source>
</reference>
<dbReference type="SUPFAM" id="SSF48264">
    <property type="entry name" value="Cytochrome P450"/>
    <property type="match status" value="1"/>
</dbReference>
<dbReference type="PANTHER" id="PTHR24305">
    <property type="entry name" value="CYTOCHROME P450"/>
    <property type="match status" value="1"/>
</dbReference>
<dbReference type="CDD" id="cd11053">
    <property type="entry name" value="CYP110-like"/>
    <property type="match status" value="1"/>
</dbReference>
<sequence>MSLPPGPRLPSPLQLVGLFGRTVPYLDRCLERYGTVFTIRLPRTAPMVYLAEPELIKAVWARDRVNGLPAGRRIVLEPLLGPRSVLIQEGGEHLRRRRLMLPPFHGERMRRYGSLMEEIVLRDVERWPVGKPFALLPRMQAITLDVILRTVFGTRAGTREDALRIELADVLRRTASASAQVSVLLAEQLGQKVTPFHRAVRCVDALIHEELRERRRAPDLAERDDIASMLMTAHDEDGNPLTDDELRDQLVTLLAAGHETTATALSWTFDALFRNPDVRERLERSLPDGDAYADAVVEEAMRIRPTVPDVGRTLGEPLTANGYELPAGTDVFASVQLLHRRADLFPEPAAFRPERFLDGSPSTYAWIPFGGGMRRCLGAAFAQFEMRNVLRTVLEHTRLEPATGRAEPIDRNPVTLVPRHGTPAVLVGRS</sequence>
<dbReference type="PRINTS" id="PR00385">
    <property type="entry name" value="P450"/>
</dbReference>
<dbReference type="GO" id="GO:0004497">
    <property type="term" value="F:monooxygenase activity"/>
    <property type="evidence" value="ECO:0007669"/>
    <property type="project" value="UniProtKB-KW"/>
</dbReference>
<comment type="cofactor">
    <cofactor evidence="1 3">
        <name>heme</name>
        <dbReference type="ChEBI" id="CHEBI:30413"/>
    </cofactor>
</comment>
<evidence type="ECO:0000256" key="1">
    <source>
        <dbReference type="ARBA" id="ARBA00001971"/>
    </source>
</evidence>
<keyword evidence="4" id="KW-0503">Monooxygenase</keyword>
<dbReference type="InterPro" id="IPR036396">
    <property type="entry name" value="Cyt_P450_sf"/>
</dbReference>
<organism evidence="5">
    <name type="scientific">uncultured Solirubrobacteraceae bacterium</name>
    <dbReference type="NCBI Taxonomy" id="1162706"/>
    <lineage>
        <taxon>Bacteria</taxon>
        <taxon>Bacillati</taxon>
        <taxon>Actinomycetota</taxon>
        <taxon>Thermoleophilia</taxon>
        <taxon>Solirubrobacterales</taxon>
        <taxon>Solirubrobacteraceae</taxon>
        <taxon>environmental samples</taxon>
    </lineage>
</organism>
<evidence type="ECO:0000256" key="3">
    <source>
        <dbReference type="PIRSR" id="PIRSR602401-1"/>
    </source>
</evidence>
<dbReference type="GO" id="GO:0005506">
    <property type="term" value="F:iron ion binding"/>
    <property type="evidence" value="ECO:0007669"/>
    <property type="project" value="InterPro"/>
</dbReference>
<dbReference type="GO" id="GO:0020037">
    <property type="term" value="F:heme binding"/>
    <property type="evidence" value="ECO:0007669"/>
    <property type="project" value="InterPro"/>
</dbReference>
<dbReference type="GO" id="GO:0016705">
    <property type="term" value="F:oxidoreductase activity, acting on paired donors, with incorporation or reduction of molecular oxygen"/>
    <property type="evidence" value="ECO:0007669"/>
    <property type="project" value="InterPro"/>
</dbReference>
<keyword evidence="3 4" id="KW-0408">Iron</keyword>
<dbReference type="InterPro" id="IPR050121">
    <property type="entry name" value="Cytochrome_P450_monoxygenase"/>
</dbReference>
<dbReference type="PRINTS" id="PR00463">
    <property type="entry name" value="EP450I"/>
</dbReference>
<feature type="binding site" description="axial binding residue" evidence="3">
    <location>
        <position position="376"/>
    </location>
    <ligand>
        <name>heme</name>
        <dbReference type="ChEBI" id="CHEBI:30413"/>
    </ligand>
    <ligandPart>
        <name>Fe</name>
        <dbReference type="ChEBI" id="CHEBI:18248"/>
    </ligandPart>
</feature>
<evidence type="ECO:0000313" key="5">
    <source>
        <dbReference type="EMBL" id="CAA9535430.1"/>
    </source>
</evidence>
<accession>A0A6J4TYU0</accession>
<keyword evidence="4" id="KW-0560">Oxidoreductase</keyword>
<name>A0A6J4TYU0_9ACTN</name>
<evidence type="ECO:0000256" key="4">
    <source>
        <dbReference type="RuleBase" id="RU000461"/>
    </source>
</evidence>
<dbReference type="EMBL" id="CADCVT010000459">
    <property type="protein sequence ID" value="CAA9535430.1"/>
    <property type="molecule type" value="Genomic_DNA"/>
</dbReference>
<dbReference type="PROSITE" id="PS00086">
    <property type="entry name" value="CYTOCHROME_P450"/>
    <property type="match status" value="1"/>
</dbReference>
<dbReference type="InterPro" id="IPR001128">
    <property type="entry name" value="Cyt_P450"/>
</dbReference>
<dbReference type="Gene3D" id="1.10.630.10">
    <property type="entry name" value="Cytochrome P450"/>
    <property type="match status" value="1"/>
</dbReference>
<evidence type="ECO:0000256" key="2">
    <source>
        <dbReference type="ARBA" id="ARBA00010617"/>
    </source>
</evidence>
<proteinExistence type="inferred from homology"/>
<keyword evidence="3 4" id="KW-0479">Metal-binding</keyword>
<dbReference type="PANTHER" id="PTHR24305:SF166">
    <property type="entry name" value="CYTOCHROME P450 12A4, MITOCHONDRIAL-RELATED"/>
    <property type="match status" value="1"/>
</dbReference>
<dbReference type="InterPro" id="IPR017972">
    <property type="entry name" value="Cyt_P450_CS"/>
</dbReference>
<gene>
    <name evidence="5" type="ORF">AVDCRST_MAG85-4063</name>
</gene>
<comment type="similarity">
    <text evidence="2 4">Belongs to the cytochrome P450 family.</text>
</comment>
<protein>
    <submittedName>
        <fullName evidence="5">Cytochrome P450</fullName>
    </submittedName>
</protein>
<dbReference type="AlphaFoldDB" id="A0A6J4TYU0"/>
<dbReference type="InterPro" id="IPR002401">
    <property type="entry name" value="Cyt_P450_E_grp-I"/>
</dbReference>
<keyword evidence="3 4" id="KW-0349">Heme</keyword>
<dbReference type="Pfam" id="PF00067">
    <property type="entry name" value="p450"/>
    <property type="match status" value="1"/>
</dbReference>